<gene>
    <name evidence="1" type="ORF">H696_06360</name>
</gene>
<dbReference type="GeneID" id="20531085"/>
<proteinExistence type="predicted"/>
<reference evidence="1" key="1">
    <citation type="submission" date="2013-04" db="EMBL/GenBank/DDBJ databases">
        <title>The Genome Sequence of Fonticula alba ATCC 38817.</title>
        <authorList>
            <consortium name="The Broad Institute Genomics Platform"/>
            <person name="Russ C."/>
            <person name="Cuomo C."/>
            <person name="Burger G."/>
            <person name="Gray M.W."/>
            <person name="Holland P.W.H."/>
            <person name="King N."/>
            <person name="Lang F.B.F."/>
            <person name="Roger A.J."/>
            <person name="Ruiz-Trillo I."/>
            <person name="Brown M."/>
            <person name="Walker B."/>
            <person name="Young S."/>
            <person name="Zeng Q."/>
            <person name="Gargeya S."/>
            <person name="Fitzgerald M."/>
            <person name="Haas B."/>
            <person name="Abouelleil A."/>
            <person name="Allen A.W."/>
            <person name="Alvarado L."/>
            <person name="Arachchi H.M."/>
            <person name="Berlin A.M."/>
            <person name="Chapman S.B."/>
            <person name="Gainer-Dewar J."/>
            <person name="Goldberg J."/>
            <person name="Griggs A."/>
            <person name="Gujja S."/>
            <person name="Hansen M."/>
            <person name="Howarth C."/>
            <person name="Imamovic A."/>
            <person name="Ireland A."/>
            <person name="Larimer J."/>
            <person name="McCowan C."/>
            <person name="Murphy C."/>
            <person name="Pearson M."/>
            <person name="Poon T.W."/>
            <person name="Priest M."/>
            <person name="Roberts A."/>
            <person name="Saif S."/>
            <person name="Shea T."/>
            <person name="Sisk P."/>
            <person name="Sykes S."/>
            <person name="Wortman J."/>
            <person name="Nusbaum C."/>
            <person name="Birren B."/>
        </authorList>
    </citation>
    <scope>NUCLEOTIDE SEQUENCE [LARGE SCALE GENOMIC DNA]</scope>
    <source>
        <strain evidence="1">ATCC 38817</strain>
    </source>
</reference>
<feature type="non-terminal residue" evidence="1">
    <location>
        <position position="1"/>
    </location>
</feature>
<dbReference type="RefSeq" id="XP_009498375.1">
    <property type="nucleotide sequence ID" value="XM_009500100.1"/>
</dbReference>
<dbReference type="AlphaFoldDB" id="A0A058YYY7"/>
<protein>
    <submittedName>
        <fullName evidence="1">Uncharacterized protein</fullName>
    </submittedName>
</protein>
<dbReference type="EMBL" id="KK198050">
    <property type="protein sequence ID" value="KCV67220.1"/>
    <property type="molecule type" value="Genomic_DNA"/>
</dbReference>
<accession>A0A058YYY7</accession>
<keyword evidence="2" id="KW-1185">Reference proteome</keyword>
<evidence type="ECO:0000313" key="2">
    <source>
        <dbReference type="Proteomes" id="UP000030693"/>
    </source>
</evidence>
<evidence type="ECO:0000313" key="1">
    <source>
        <dbReference type="EMBL" id="KCV67220.1"/>
    </source>
</evidence>
<organism evidence="1">
    <name type="scientific">Fonticula alba</name>
    <name type="common">Slime mold</name>
    <dbReference type="NCBI Taxonomy" id="691883"/>
    <lineage>
        <taxon>Eukaryota</taxon>
        <taxon>Rotosphaerida</taxon>
        <taxon>Fonticulaceae</taxon>
        <taxon>Fonticula</taxon>
    </lineage>
</organism>
<dbReference type="Proteomes" id="UP000030693">
    <property type="component" value="Unassembled WGS sequence"/>
</dbReference>
<name>A0A058YYY7_FONAL</name>
<sequence>AGTSEHGSMRQHACAPCVPLFALLAHGLVLKVLDGGKLLLELFHQVIAFTAQVGIGIGQCGVHSGLLLA</sequence>